<evidence type="ECO:0000256" key="10">
    <source>
        <dbReference type="ARBA" id="ARBA00033334"/>
    </source>
</evidence>
<dbReference type="InterPro" id="IPR036451">
    <property type="entry name" value="CblAdoTrfase-like_sf"/>
</dbReference>
<dbReference type="STRING" id="449659.IV66_GL000731"/>
<comment type="similarity">
    <text evidence="2 14">Belongs to the Cob(I)alamin adenosyltransferase family.</text>
</comment>
<evidence type="ECO:0000256" key="13">
    <source>
        <dbReference type="ARBA" id="ARBA00048692"/>
    </source>
</evidence>
<dbReference type="GO" id="GO:0008817">
    <property type="term" value="F:corrinoid adenosyltransferase activity"/>
    <property type="evidence" value="ECO:0007669"/>
    <property type="project" value="UniProtKB-UniRule"/>
</dbReference>
<evidence type="ECO:0000256" key="2">
    <source>
        <dbReference type="ARBA" id="ARBA00007487"/>
    </source>
</evidence>
<evidence type="ECO:0000313" key="17">
    <source>
        <dbReference type="Proteomes" id="UP000051886"/>
    </source>
</evidence>
<dbReference type="GO" id="GO:0005524">
    <property type="term" value="F:ATP binding"/>
    <property type="evidence" value="ECO:0007669"/>
    <property type="project" value="UniProtKB-UniRule"/>
</dbReference>
<dbReference type="PATRIC" id="fig|449659.4.peg.737"/>
<comment type="catalytic activity">
    <reaction evidence="12 14">
        <text>2 cob(II)yrinate a,c diamide + reduced [electron-transfer flavoprotein] + 2 ATP = 2 adenosylcob(III)yrinate a,c-diamide + 2 triphosphate + oxidized [electron-transfer flavoprotein] + 3 H(+)</text>
        <dbReference type="Rhea" id="RHEA:11528"/>
        <dbReference type="Rhea" id="RHEA-COMP:10685"/>
        <dbReference type="Rhea" id="RHEA-COMP:10686"/>
        <dbReference type="ChEBI" id="CHEBI:15378"/>
        <dbReference type="ChEBI" id="CHEBI:18036"/>
        <dbReference type="ChEBI" id="CHEBI:30616"/>
        <dbReference type="ChEBI" id="CHEBI:57692"/>
        <dbReference type="ChEBI" id="CHEBI:58307"/>
        <dbReference type="ChEBI" id="CHEBI:58503"/>
        <dbReference type="ChEBI" id="CHEBI:58537"/>
        <dbReference type="EC" id="2.5.1.17"/>
    </reaction>
</comment>
<dbReference type="InterPro" id="IPR016030">
    <property type="entry name" value="CblAdoTrfase-like"/>
</dbReference>
<evidence type="ECO:0000256" key="14">
    <source>
        <dbReference type="RuleBase" id="RU366026"/>
    </source>
</evidence>
<dbReference type="SUPFAM" id="SSF89028">
    <property type="entry name" value="Cobalamin adenosyltransferase-like"/>
    <property type="match status" value="1"/>
</dbReference>
<gene>
    <name evidence="16" type="ORF">IV66_GL000731</name>
</gene>
<evidence type="ECO:0000256" key="4">
    <source>
        <dbReference type="ARBA" id="ARBA00020963"/>
    </source>
</evidence>
<comment type="catalytic activity">
    <reaction evidence="13 14">
        <text>2 cob(II)alamin + reduced [electron-transfer flavoprotein] + 2 ATP = 2 adenosylcob(III)alamin + 2 triphosphate + oxidized [electron-transfer flavoprotein] + 3 H(+)</text>
        <dbReference type="Rhea" id="RHEA:28671"/>
        <dbReference type="Rhea" id="RHEA-COMP:10685"/>
        <dbReference type="Rhea" id="RHEA-COMP:10686"/>
        <dbReference type="ChEBI" id="CHEBI:15378"/>
        <dbReference type="ChEBI" id="CHEBI:16304"/>
        <dbReference type="ChEBI" id="CHEBI:18036"/>
        <dbReference type="ChEBI" id="CHEBI:18408"/>
        <dbReference type="ChEBI" id="CHEBI:30616"/>
        <dbReference type="ChEBI" id="CHEBI:57692"/>
        <dbReference type="ChEBI" id="CHEBI:58307"/>
        <dbReference type="EC" id="2.5.1.17"/>
    </reaction>
</comment>
<evidence type="ECO:0000256" key="1">
    <source>
        <dbReference type="ARBA" id="ARBA00005121"/>
    </source>
</evidence>
<dbReference type="EMBL" id="JQCN01000013">
    <property type="protein sequence ID" value="KRO01198.1"/>
    <property type="molecule type" value="Genomic_DNA"/>
</dbReference>
<dbReference type="Gene3D" id="1.20.1200.10">
    <property type="entry name" value="Cobalamin adenosyltransferase-like"/>
    <property type="match status" value="1"/>
</dbReference>
<accession>A0A0R2LHC0</accession>
<evidence type="ECO:0000256" key="9">
    <source>
        <dbReference type="ARBA" id="ARBA00031529"/>
    </source>
</evidence>
<keyword evidence="7 14" id="KW-0547">Nucleotide-binding</keyword>
<evidence type="ECO:0000256" key="3">
    <source>
        <dbReference type="ARBA" id="ARBA00012454"/>
    </source>
</evidence>
<evidence type="ECO:0000256" key="8">
    <source>
        <dbReference type="ARBA" id="ARBA00022840"/>
    </source>
</evidence>
<sequence>MFEMKIYTKGGDQGQTSLYDGQRVYKNSLQVETYGTFDELNSNISLADKFCVSEQNKQYLQHVEHLMFLLQGELAAGTPEKYYQKSQVITNEDVKFLEKVIDRYSEKLPKVTSFILPGASQAGAQLHVCRTVCRRAERLLITYMEDHEVRPEIERYVNRMSDFFYIIARDEDYEERINKIVAQVIDQYQKIMEEKSYD</sequence>
<keyword evidence="6 14" id="KW-0808">Transferase</keyword>
<dbReference type="InterPro" id="IPR029499">
    <property type="entry name" value="PduO-typ"/>
</dbReference>
<evidence type="ECO:0000256" key="5">
    <source>
        <dbReference type="ARBA" id="ARBA00022573"/>
    </source>
</evidence>
<keyword evidence="5 14" id="KW-0169">Cobalamin biosynthesis</keyword>
<dbReference type="Pfam" id="PF01923">
    <property type="entry name" value="Cob_adeno_trans"/>
    <property type="match status" value="1"/>
</dbReference>
<evidence type="ECO:0000313" key="16">
    <source>
        <dbReference type="EMBL" id="KRO01198.1"/>
    </source>
</evidence>
<dbReference type="PANTHER" id="PTHR12213:SF0">
    <property type="entry name" value="CORRINOID ADENOSYLTRANSFERASE MMAB"/>
    <property type="match status" value="1"/>
</dbReference>
<reference evidence="16 17" key="1">
    <citation type="journal article" date="2015" name="Genome Announc.">
        <title>Expanding the biotechnology potential of lactobacilli through comparative genomics of 213 strains and associated genera.</title>
        <authorList>
            <person name="Sun Z."/>
            <person name="Harris H.M."/>
            <person name="McCann A."/>
            <person name="Guo C."/>
            <person name="Argimon S."/>
            <person name="Zhang W."/>
            <person name="Yang X."/>
            <person name="Jeffery I.B."/>
            <person name="Cooney J.C."/>
            <person name="Kagawa T.F."/>
            <person name="Liu W."/>
            <person name="Song Y."/>
            <person name="Salvetti E."/>
            <person name="Wrobel A."/>
            <person name="Rasinkangas P."/>
            <person name="Parkhill J."/>
            <person name="Rea M.C."/>
            <person name="O'Sullivan O."/>
            <person name="Ritari J."/>
            <person name="Douillard F.P."/>
            <person name="Paul Ross R."/>
            <person name="Yang R."/>
            <person name="Briner A.E."/>
            <person name="Felis G.E."/>
            <person name="de Vos W.M."/>
            <person name="Barrangou R."/>
            <person name="Klaenhammer T.R."/>
            <person name="Caufield P.W."/>
            <person name="Cui Y."/>
            <person name="Zhang H."/>
            <person name="O'Toole P.W."/>
        </authorList>
    </citation>
    <scope>NUCLEOTIDE SEQUENCE [LARGE SCALE GENOMIC DNA]</scope>
    <source>
        <strain evidence="16 17">NBRC 103219</strain>
    </source>
</reference>
<name>A0A0R2LHC0_9LACO</name>
<keyword evidence="17" id="KW-1185">Reference proteome</keyword>
<dbReference type="EC" id="2.5.1.17" evidence="3 14"/>
<dbReference type="GO" id="GO:0009236">
    <property type="term" value="P:cobalamin biosynthetic process"/>
    <property type="evidence" value="ECO:0007669"/>
    <property type="project" value="UniProtKB-UniRule"/>
</dbReference>
<dbReference type="AlphaFoldDB" id="A0A0R2LHC0"/>
<evidence type="ECO:0000256" key="12">
    <source>
        <dbReference type="ARBA" id="ARBA00048555"/>
    </source>
</evidence>
<comment type="caution">
    <text evidence="16">The sequence shown here is derived from an EMBL/GenBank/DDBJ whole genome shotgun (WGS) entry which is preliminary data.</text>
</comment>
<organism evidence="16 17">
    <name type="scientific">Ligilactobacillus pobuzihii</name>
    <dbReference type="NCBI Taxonomy" id="449659"/>
    <lineage>
        <taxon>Bacteria</taxon>
        <taxon>Bacillati</taxon>
        <taxon>Bacillota</taxon>
        <taxon>Bacilli</taxon>
        <taxon>Lactobacillales</taxon>
        <taxon>Lactobacillaceae</taxon>
        <taxon>Ligilactobacillus</taxon>
    </lineage>
</organism>
<comment type="pathway">
    <text evidence="1 14">Cofactor biosynthesis; adenosylcobalamin biosynthesis; adenosylcobalamin from cob(II)yrinate a,c-diamide: step 2/7.</text>
</comment>
<protein>
    <recommendedName>
        <fullName evidence="4 14">Corrinoid adenosyltransferase</fullName>
        <ecNumber evidence="3 14">2.5.1.17</ecNumber>
    </recommendedName>
    <alternativeName>
        <fullName evidence="9 14">Cob(II)alamin adenosyltransferase</fullName>
    </alternativeName>
    <alternativeName>
        <fullName evidence="11 14">Cob(II)yrinic acid a,c-diamide adenosyltransferase</fullName>
    </alternativeName>
    <alternativeName>
        <fullName evidence="10 14">Cobinamide/cobalamin adenosyltransferase</fullName>
    </alternativeName>
</protein>
<feature type="domain" description="Cobalamin adenosyltransferase-like" evidence="15">
    <location>
        <begin position="6"/>
        <end position="169"/>
    </location>
</feature>
<evidence type="ECO:0000256" key="7">
    <source>
        <dbReference type="ARBA" id="ARBA00022741"/>
    </source>
</evidence>
<evidence type="ECO:0000256" key="6">
    <source>
        <dbReference type="ARBA" id="ARBA00022679"/>
    </source>
</evidence>
<dbReference type="PANTHER" id="PTHR12213">
    <property type="entry name" value="CORRINOID ADENOSYLTRANSFERASE"/>
    <property type="match status" value="1"/>
</dbReference>
<dbReference type="Proteomes" id="UP000051886">
    <property type="component" value="Unassembled WGS sequence"/>
</dbReference>
<dbReference type="NCBIfam" id="TIGR00636">
    <property type="entry name" value="PduO_Nterm"/>
    <property type="match status" value="1"/>
</dbReference>
<evidence type="ECO:0000256" key="11">
    <source>
        <dbReference type="ARBA" id="ARBA00033354"/>
    </source>
</evidence>
<keyword evidence="8 14" id="KW-0067">ATP-binding</keyword>
<proteinExistence type="inferred from homology"/>
<dbReference type="UniPathway" id="UPA00148">
    <property type="reaction ID" value="UER00233"/>
</dbReference>
<evidence type="ECO:0000259" key="15">
    <source>
        <dbReference type="Pfam" id="PF01923"/>
    </source>
</evidence>